<comment type="caution">
    <text evidence="2">The sequence shown here is derived from an EMBL/GenBank/DDBJ whole genome shotgun (WGS) entry which is preliminary data.</text>
</comment>
<evidence type="ECO:0000313" key="2">
    <source>
        <dbReference type="EMBL" id="NMM50837.1"/>
    </source>
</evidence>
<accession>A0A848J2L6</accession>
<dbReference type="RefSeq" id="WP_169685205.1">
    <property type="nucleotide sequence ID" value="NZ_JABBNU010000017.1"/>
</dbReference>
<organism evidence="2 3">
    <name type="scientific">Marinigracilibium pacificum</name>
    <dbReference type="NCBI Taxonomy" id="2729599"/>
    <lineage>
        <taxon>Bacteria</taxon>
        <taxon>Pseudomonadati</taxon>
        <taxon>Bacteroidota</taxon>
        <taxon>Cytophagia</taxon>
        <taxon>Cytophagales</taxon>
        <taxon>Flammeovirgaceae</taxon>
        <taxon>Marinigracilibium</taxon>
    </lineage>
</organism>
<protein>
    <recommendedName>
        <fullName evidence="4">Apea-like HEPN domain-containing protein</fullName>
    </recommendedName>
</protein>
<keyword evidence="1" id="KW-0472">Membrane</keyword>
<evidence type="ECO:0000313" key="3">
    <source>
        <dbReference type="Proteomes" id="UP000559010"/>
    </source>
</evidence>
<evidence type="ECO:0000256" key="1">
    <source>
        <dbReference type="SAM" id="Phobius"/>
    </source>
</evidence>
<keyword evidence="1" id="KW-0812">Transmembrane</keyword>
<proteinExistence type="predicted"/>
<keyword evidence="1" id="KW-1133">Transmembrane helix</keyword>
<keyword evidence="3" id="KW-1185">Reference proteome</keyword>
<dbReference type="AlphaFoldDB" id="A0A848J2L6"/>
<sequence>MNKAYIHLPCLVIQGDYQFVLSSDMVIRNLSAEEYLAFDKNKEFYASNKNFRHVAPVILEISYNGQSIDKNEIQDFFYDRLKTVYLGLLLIGIIIPNPLLTVSYFTYEHINSRNHENVDDKDDKPNTEIYTALGPLEREWIMKGSPINYDYAAVHDILIYNISQIQLIQGNTFEKEINEIFNVLESTSIPEFWSDGDKHYNYFSAFVNQIAVLENILFPEKNSQEEKDCKNEYDETLGRYGLTNYFAFNLGVLAAKTWENRNIHFSHYKKIYQLRSKIIHGEIGFNANQEIIDQTARGRNLLCNVILILLRIGFNNNHEGSLPLLLSKAYNDQQLFNQLSNG</sequence>
<feature type="transmembrane region" description="Helical" evidence="1">
    <location>
        <begin position="84"/>
        <end position="107"/>
    </location>
</feature>
<dbReference type="EMBL" id="JABBNU010000017">
    <property type="protein sequence ID" value="NMM50837.1"/>
    <property type="molecule type" value="Genomic_DNA"/>
</dbReference>
<evidence type="ECO:0008006" key="4">
    <source>
        <dbReference type="Google" id="ProtNLM"/>
    </source>
</evidence>
<dbReference type="Proteomes" id="UP000559010">
    <property type="component" value="Unassembled WGS sequence"/>
</dbReference>
<name>A0A848J2L6_9BACT</name>
<reference evidence="2 3" key="1">
    <citation type="submission" date="2020-04" db="EMBL/GenBank/DDBJ databases">
        <title>Flammeovirgaceae bacterium KN852 isolated from deep sea.</title>
        <authorList>
            <person name="Zhang D.-C."/>
        </authorList>
    </citation>
    <scope>NUCLEOTIDE SEQUENCE [LARGE SCALE GENOMIC DNA]</scope>
    <source>
        <strain evidence="2 3">KN852</strain>
    </source>
</reference>
<gene>
    <name evidence="2" type="ORF">HH304_20680</name>
</gene>